<comment type="caution">
    <text evidence="6">The sequence shown here is derived from an EMBL/GenBank/DDBJ whole genome shotgun (WGS) entry which is preliminary data.</text>
</comment>
<dbReference type="GO" id="GO:0046872">
    <property type="term" value="F:metal ion binding"/>
    <property type="evidence" value="ECO:0007669"/>
    <property type="project" value="UniProtKB-KW"/>
</dbReference>
<accession>A0A841H0P8</accession>
<proteinExistence type="inferred from homology"/>
<dbReference type="InterPro" id="IPR050612">
    <property type="entry name" value="Prok_Mopterin_Oxidored"/>
</dbReference>
<organism evidence="6 7">
    <name type="scientific">Longimicrobium terrae</name>
    <dbReference type="NCBI Taxonomy" id="1639882"/>
    <lineage>
        <taxon>Bacteria</taxon>
        <taxon>Pseudomonadati</taxon>
        <taxon>Gemmatimonadota</taxon>
        <taxon>Longimicrobiia</taxon>
        <taxon>Longimicrobiales</taxon>
        <taxon>Longimicrobiaceae</taxon>
        <taxon>Longimicrobium</taxon>
    </lineage>
</organism>
<dbReference type="SUPFAM" id="SSF50692">
    <property type="entry name" value="ADC-like"/>
    <property type="match status" value="1"/>
</dbReference>
<evidence type="ECO:0000259" key="5">
    <source>
        <dbReference type="PROSITE" id="PS51669"/>
    </source>
</evidence>
<reference evidence="6 7" key="1">
    <citation type="submission" date="2020-08" db="EMBL/GenBank/DDBJ databases">
        <title>Genomic Encyclopedia of Type Strains, Phase IV (KMG-IV): sequencing the most valuable type-strain genomes for metagenomic binning, comparative biology and taxonomic classification.</title>
        <authorList>
            <person name="Goeker M."/>
        </authorList>
    </citation>
    <scope>NUCLEOTIDE SEQUENCE [LARGE SCALE GENOMIC DNA]</scope>
    <source>
        <strain evidence="6 7">DSM 29007</strain>
    </source>
</reference>
<keyword evidence="3" id="KW-0408">Iron</keyword>
<dbReference type="GO" id="GO:0016491">
    <property type="term" value="F:oxidoreductase activity"/>
    <property type="evidence" value="ECO:0007669"/>
    <property type="project" value="InterPro"/>
</dbReference>
<dbReference type="Pfam" id="PF00384">
    <property type="entry name" value="Molybdopterin"/>
    <property type="match status" value="1"/>
</dbReference>
<dbReference type="GO" id="GO:0051536">
    <property type="term" value="F:iron-sulfur cluster binding"/>
    <property type="evidence" value="ECO:0007669"/>
    <property type="project" value="UniProtKB-KW"/>
</dbReference>
<keyword evidence="4" id="KW-0411">Iron-sulfur</keyword>
<evidence type="ECO:0000313" key="6">
    <source>
        <dbReference type="EMBL" id="MBB6071590.1"/>
    </source>
</evidence>
<dbReference type="PANTHER" id="PTHR43742:SF6">
    <property type="entry name" value="OXIDOREDUCTASE YYAE-RELATED"/>
    <property type="match status" value="1"/>
</dbReference>
<dbReference type="Gene3D" id="3.40.228.10">
    <property type="entry name" value="Dimethylsulfoxide Reductase, domain 2"/>
    <property type="match status" value="1"/>
</dbReference>
<comment type="similarity">
    <text evidence="1">Belongs to the prokaryotic molybdopterin-containing oxidoreductase family.</text>
</comment>
<dbReference type="InterPro" id="IPR006963">
    <property type="entry name" value="Mopterin_OxRdtase_4Fe-4S_dom"/>
</dbReference>
<evidence type="ECO:0000256" key="1">
    <source>
        <dbReference type="ARBA" id="ARBA00010312"/>
    </source>
</evidence>
<dbReference type="Gene3D" id="3.40.50.740">
    <property type="match status" value="1"/>
</dbReference>
<dbReference type="PANTHER" id="PTHR43742">
    <property type="entry name" value="TRIMETHYLAMINE-N-OXIDE REDUCTASE"/>
    <property type="match status" value="1"/>
</dbReference>
<dbReference type="Gene3D" id="2.20.25.90">
    <property type="entry name" value="ADC-like domains"/>
    <property type="match status" value="1"/>
</dbReference>
<name>A0A841H0P8_9BACT</name>
<evidence type="ECO:0000256" key="2">
    <source>
        <dbReference type="ARBA" id="ARBA00022723"/>
    </source>
</evidence>
<dbReference type="Gene3D" id="2.40.40.20">
    <property type="match status" value="1"/>
</dbReference>
<dbReference type="SUPFAM" id="SSF53706">
    <property type="entry name" value="Formate dehydrogenase/DMSO reductase, domains 1-3"/>
    <property type="match status" value="1"/>
</dbReference>
<dbReference type="Gene3D" id="3.30.2070.10">
    <property type="entry name" value="Formate dehydrogenase/DMSO reductase"/>
    <property type="match status" value="1"/>
</dbReference>
<dbReference type="Pfam" id="PF01568">
    <property type="entry name" value="Molydop_binding"/>
    <property type="match status" value="1"/>
</dbReference>
<dbReference type="PROSITE" id="PS51669">
    <property type="entry name" value="4FE4S_MOW_BIS_MGD"/>
    <property type="match status" value="1"/>
</dbReference>
<dbReference type="InterPro" id="IPR037920">
    <property type="entry name" value="YoaE_C"/>
</dbReference>
<evidence type="ECO:0000256" key="4">
    <source>
        <dbReference type="ARBA" id="ARBA00023014"/>
    </source>
</evidence>
<protein>
    <submittedName>
        <fullName evidence="6">Anaerobic selenocysteine-containing dehydrogenase</fullName>
    </submittedName>
</protein>
<dbReference type="Pfam" id="PF04879">
    <property type="entry name" value="Molybdop_Fe4S4"/>
    <property type="match status" value="1"/>
</dbReference>
<evidence type="ECO:0000313" key="7">
    <source>
        <dbReference type="Proteomes" id="UP000582837"/>
    </source>
</evidence>
<feature type="domain" description="4Fe-4S Mo/W bis-MGD-type" evidence="5">
    <location>
        <begin position="11"/>
        <end position="68"/>
    </location>
</feature>
<dbReference type="CDD" id="cd02766">
    <property type="entry name" value="MopB_3"/>
    <property type="match status" value="1"/>
</dbReference>
<dbReference type="AlphaFoldDB" id="A0A841H0P8"/>
<keyword evidence="2" id="KW-0479">Metal-binding</keyword>
<dbReference type="EMBL" id="JACHIA010000009">
    <property type="protein sequence ID" value="MBB6071590.1"/>
    <property type="molecule type" value="Genomic_DNA"/>
</dbReference>
<keyword evidence="7" id="KW-1185">Reference proteome</keyword>
<dbReference type="InterPro" id="IPR006657">
    <property type="entry name" value="MoPterin_dinucl-bd_dom"/>
</dbReference>
<sequence>MNSIALPLAQTGVVRGACPHDCPDTCAMLVHVQDGRAVRVQGDPEHPVTQGFLCTKVNRYVERTYHADRLTVPLRRVGPKGEGRFEPATWDEALDDIARRLNDIRNGPHGPQSILPYSYSGTLGQVQGGSMDRRFFHRIGASLLDRTICASAGSEGWKATYGDRMGPTPTEAEHARLILLWGTNTLTSNPHLWPALRRAREAGARLIAIDPIRTRTAAQCDEHLPIRPGTDAALALGMMHVIFRDGLQDDAYLRDHTVGAEELRIRAAEWTPARAAETTGLPAERIERLAHEFATTRPAFIRLNYGLQRHRGGGTAVRTVSLLPAVTGAWRDLGGGATLSTSGAFKLNSGALQRPDWIAPGTRTINMIRLGEALTKPDAGVGGPPVQAFIVYNSNPAAVAPDLGAVRAGLLRDDLFTVVMEHFVTDTARYADWVLPATSQLEHWDVHTAYGHLYLTLNQPSIAPVGQCLPNTEIFRRLASRMGLDDPEFADSDTDLIRQALKSDHPWLAGITFERLVQEGWVRLNAPEDFRPYADPRPNTPTGKIQILAPELAAHGIDPLPTYIPPAESAEADPERAARYPLMLLSPPEHPFMNSTFVNVPSLARAAGDTKLLLHPSEAGERGVAEGDRVRCWNDRGHFFGRAVVTEDVRPGVAVSYGVRWAMHSDGGRTVNDTTSQAVTDLGGGAVFYDNAVEVEPAPDRG</sequence>
<dbReference type="CDD" id="cd02786">
    <property type="entry name" value="MopB_CT_3"/>
    <property type="match status" value="1"/>
</dbReference>
<dbReference type="InterPro" id="IPR009010">
    <property type="entry name" value="Asp_de-COase-like_dom_sf"/>
</dbReference>
<dbReference type="InterPro" id="IPR006656">
    <property type="entry name" value="Mopterin_OxRdtase"/>
</dbReference>
<dbReference type="GO" id="GO:0043546">
    <property type="term" value="F:molybdopterin cofactor binding"/>
    <property type="evidence" value="ECO:0007669"/>
    <property type="project" value="InterPro"/>
</dbReference>
<dbReference type="Proteomes" id="UP000582837">
    <property type="component" value="Unassembled WGS sequence"/>
</dbReference>
<dbReference type="SMART" id="SM00926">
    <property type="entry name" value="Molybdop_Fe4S4"/>
    <property type="match status" value="1"/>
</dbReference>
<evidence type="ECO:0000256" key="3">
    <source>
        <dbReference type="ARBA" id="ARBA00023004"/>
    </source>
</evidence>
<gene>
    <name evidence="6" type="ORF">HNQ61_003218</name>
</gene>
<dbReference type="RefSeq" id="WP_170034918.1">
    <property type="nucleotide sequence ID" value="NZ_JABDTL010000001.1"/>
</dbReference>